<keyword evidence="9" id="KW-1185">Reference proteome</keyword>
<comment type="caution">
    <text evidence="8">The sequence shown here is derived from an EMBL/GenBank/DDBJ whole genome shotgun (WGS) entry which is preliminary data.</text>
</comment>
<organism evidence="8 9">
    <name type="scientific">Mortierella isabellina</name>
    <name type="common">Filamentous fungus</name>
    <name type="synonym">Umbelopsis isabellina</name>
    <dbReference type="NCBI Taxonomy" id="91625"/>
    <lineage>
        <taxon>Eukaryota</taxon>
        <taxon>Fungi</taxon>
        <taxon>Fungi incertae sedis</taxon>
        <taxon>Mucoromycota</taxon>
        <taxon>Mucoromycotina</taxon>
        <taxon>Umbelopsidomycetes</taxon>
        <taxon>Umbelopsidales</taxon>
        <taxon>Umbelopsidaceae</taxon>
        <taxon>Umbelopsis</taxon>
    </lineage>
</organism>
<keyword evidence="4 7" id="KW-0812">Transmembrane</keyword>
<comment type="similarity">
    <text evidence="2">Belongs to the nucleobase:cation symporter-2 (NCS2) (TC 2.A.40) family.</text>
</comment>
<evidence type="ECO:0000256" key="7">
    <source>
        <dbReference type="SAM" id="Phobius"/>
    </source>
</evidence>
<evidence type="ECO:0000256" key="4">
    <source>
        <dbReference type="ARBA" id="ARBA00022692"/>
    </source>
</evidence>
<dbReference type="GO" id="GO:0042907">
    <property type="term" value="F:xanthine transmembrane transporter activity"/>
    <property type="evidence" value="ECO:0007669"/>
    <property type="project" value="TreeGrafter"/>
</dbReference>
<dbReference type="Pfam" id="PF00860">
    <property type="entry name" value="Xan_ur_permease"/>
    <property type="match status" value="1"/>
</dbReference>
<dbReference type="GO" id="GO:0000324">
    <property type="term" value="C:fungal-type vacuole"/>
    <property type="evidence" value="ECO:0007669"/>
    <property type="project" value="TreeGrafter"/>
</dbReference>
<keyword evidence="3" id="KW-0813">Transport</keyword>
<gene>
    <name evidence="8" type="ORF">INT43_004380</name>
</gene>
<dbReference type="GO" id="GO:0005886">
    <property type="term" value="C:plasma membrane"/>
    <property type="evidence" value="ECO:0007669"/>
    <property type="project" value="TreeGrafter"/>
</dbReference>
<feature type="transmembrane region" description="Helical" evidence="7">
    <location>
        <begin position="231"/>
        <end position="252"/>
    </location>
</feature>
<dbReference type="NCBIfam" id="TIGR00801">
    <property type="entry name" value="ncs2"/>
    <property type="match status" value="1"/>
</dbReference>
<evidence type="ECO:0000256" key="2">
    <source>
        <dbReference type="ARBA" id="ARBA00008821"/>
    </source>
</evidence>
<feature type="transmembrane region" description="Helical" evidence="7">
    <location>
        <begin position="80"/>
        <end position="104"/>
    </location>
</feature>
<evidence type="ECO:0008006" key="10">
    <source>
        <dbReference type="Google" id="ProtNLM"/>
    </source>
</evidence>
<feature type="transmembrane region" description="Helical" evidence="7">
    <location>
        <begin position="467"/>
        <end position="487"/>
    </location>
</feature>
<dbReference type="OrthoDB" id="1641903at2759"/>
<feature type="transmembrane region" description="Helical" evidence="7">
    <location>
        <begin position="124"/>
        <end position="142"/>
    </location>
</feature>
<proteinExistence type="inferred from homology"/>
<keyword evidence="5 7" id="KW-1133">Transmembrane helix</keyword>
<dbReference type="AlphaFoldDB" id="A0A8H7PI02"/>
<feature type="transmembrane region" description="Helical" evidence="7">
    <location>
        <begin position="439"/>
        <end position="461"/>
    </location>
</feature>
<sequence length="586" mass="62667">METPQETPIDSQKVHAEYVENAYEKKTISSRFSGLQHTLTTKDGWLGDYDYGYLCMPRIPFLSKSSNTPPFFGLDIGLPILLAIFLGFQHCLAMVSGVVTPAIILSGSGTGNLNLTEDYQQYMISSALIVTAVGSAIQITAFKWRGFQLGTGLLSVVGTTFTIIPLAQAVFSNMYKTGYCPSSTASDGTVTNLPCPQGYGALLGTSMICSLLPMGLSFLPPKTLKRMFPPIVTGVTVFLIGLSLVTSGFQSWGGGAGPCLARPATGFFSVCSAEGAPNAAPWGDPRWIGLGFLVYISIILIEYFGSPFLKNIQVVIGFVIGIIVAAATGYIDHSKIDSAPVITFLWVKTFPISVYGPAVIPMLIVYLVSVVEAVGDITASCDASRIPVEGPDFEKRIKGGILADGINSLLAACATTTPLVTFAQNNGVIALTRCANRAAGYWCCLFLFLMGIFGKFAGVFLSVPDAVLGGMTTFLFSTVAVAGIRILSYLKWTRRERFIVSAAMTIGLGVNLVPNWFSYVLTYSGDNQSLGGFLNSIEVIVSTGFCIAAIITVILNATLPNDIDAQELEHLNRNQNQDQNSLDDSL</sequence>
<feature type="transmembrane region" description="Helical" evidence="7">
    <location>
        <begin position="199"/>
        <end position="219"/>
    </location>
</feature>
<evidence type="ECO:0000256" key="3">
    <source>
        <dbReference type="ARBA" id="ARBA00022448"/>
    </source>
</evidence>
<name>A0A8H7PI02_MORIS</name>
<feature type="transmembrane region" description="Helical" evidence="7">
    <location>
        <begin position="287"/>
        <end position="305"/>
    </location>
</feature>
<dbReference type="InterPro" id="IPR006042">
    <property type="entry name" value="Xan_ur_permease"/>
</dbReference>
<comment type="subcellular location">
    <subcellularLocation>
        <location evidence="1">Membrane</location>
        <topology evidence="1">Multi-pass membrane protein</topology>
    </subcellularLocation>
</comment>
<protein>
    <recommendedName>
        <fullName evidence="10">Purine permease</fullName>
    </recommendedName>
</protein>
<dbReference type="EMBL" id="JAEPQZ010000013">
    <property type="protein sequence ID" value="KAG2174357.1"/>
    <property type="molecule type" value="Genomic_DNA"/>
</dbReference>
<reference evidence="8" key="1">
    <citation type="submission" date="2020-12" db="EMBL/GenBank/DDBJ databases">
        <title>Metabolic potential, ecology and presence of endohyphal bacteria is reflected in genomic diversity of Mucoromycotina.</title>
        <authorList>
            <person name="Muszewska A."/>
            <person name="Okrasinska A."/>
            <person name="Steczkiewicz K."/>
            <person name="Drgas O."/>
            <person name="Orlowska M."/>
            <person name="Perlinska-Lenart U."/>
            <person name="Aleksandrzak-Piekarczyk T."/>
            <person name="Szatraj K."/>
            <person name="Zielenkiewicz U."/>
            <person name="Pilsyk S."/>
            <person name="Malc E."/>
            <person name="Mieczkowski P."/>
            <person name="Kruszewska J.S."/>
            <person name="Biernat P."/>
            <person name="Pawlowska J."/>
        </authorList>
    </citation>
    <scope>NUCLEOTIDE SEQUENCE</scope>
    <source>
        <strain evidence="8">WA0000067209</strain>
    </source>
</reference>
<feature type="transmembrane region" description="Helical" evidence="7">
    <location>
        <begin position="312"/>
        <end position="331"/>
    </location>
</feature>
<evidence type="ECO:0000256" key="6">
    <source>
        <dbReference type="ARBA" id="ARBA00023136"/>
    </source>
</evidence>
<evidence type="ECO:0000313" key="9">
    <source>
        <dbReference type="Proteomes" id="UP000654370"/>
    </source>
</evidence>
<evidence type="ECO:0000256" key="5">
    <source>
        <dbReference type="ARBA" id="ARBA00022989"/>
    </source>
</evidence>
<dbReference type="PANTHER" id="PTHR42810:SF2">
    <property type="entry name" value="PURINE PERMEASE C1399.01C-RELATED"/>
    <property type="match status" value="1"/>
</dbReference>
<dbReference type="PANTHER" id="PTHR42810">
    <property type="entry name" value="PURINE PERMEASE C1399.01C-RELATED"/>
    <property type="match status" value="1"/>
</dbReference>
<feature type="transmembrane region" description="Helical" evidence="7">
    <location>
        <begin position="343"/>
        <end position="368"/>
    </location>
</feature>
<dbReference type="Proteomes" id="UP000654370">
    <property type="component" value="Unassembled WGS sequence"/>
</dbReference>
<evidence type="ECO:0000313" key="8">
    <source>
        <dbReference type="EMBL" id="KAG2174357.1"/>
    </source>
</evidence>
<evidence type="ECO:0000256" key="1">
    <source>
        <dbReference type="ARBA" id="ARBA00004141"/>
    </source>
</evidence>
<feature type="transmembrane region" description="Helical" evidence="7">
    <location>
        <begin position="499"/>
        <end position="519"/>
    </location>
</feature>
<keyword evidence="6 7" id="KW-0472">Membrane</keyword>
<dbReference type="PROSITE" id="PS01116">
    <property type="entry name" value="XANTH_URACIL_PERMASE"/>
    <property type="match status" value="1"/>
</dbReference>
<dbReference type="InterPro" id="IPR006043">
    <property type="entry name" value="NCS2"/>
</dbReference>
<accession>A0A8H7PI02</accession>
<feature type="transmembrane region" description="Helical" evidence="7">
    <location>
        <begin position="149"/>
        <end position="171"/>
    </location>
</feature>
<feature type="transmembrane region" description="Helical" evidence="7">
    <location>
        <begin position="539"/>
        <end position="559"/>
    </location>
</feature>